<organism evidence="3 4">
    <name type="scientific">Polymorphum gilvum (strain LMG 25793 / CGMCC 1.9160 / SL003B-26A1)</name>
    <dbReference type="NCBI Taxonomy" id="991905"/>
    <lineage>
        <taxon>Bacteria</taxon>
        <taxon>Pseudomonadati</taxon>
        <taxon>Pseudomonadota</taxon>
        <taxon>Alphaproteobacteria</taxon>
        <taxon>Rhodobacterales</taxon>
        <taxon>Paracoccaceae</taxon>
        <taxon>Polymorphum</taxon>
    </lineage>
</organism>
<evidence type="ECO:0000313" key="4">
    <source>
        <dbReference type="Proteomes" id="UP000008130"/>
    </source>
</evidence>
<gene>
    <name evidence="3" type="ordered locus">SL003B_3237</name>
</gene>
<name>F2IXN6_POLGS</name>
<dbReference type="KEGG" id="pgv:SL003B_3237"/>
<evidence type="ECO:0000256" key="2">
    <source>
        <dbReference type="SAM" id="SignalP"/>
    </source>
</evidence>
<dbReference type="Proteomes" id="UP000008130">
    <property type="component" value="Chromosome"/>
</dbReference>
<keyword evidence="1" id="KW-0472">Membrane</keyword>
<keyword evidence="1" id="KW-1133">Transmembrane helix</keyword>
<feature type="transmembrane region" description="Helical" evidence="1">
    <location>
        <begin position="238"/>
        <end position="259"/>
    </location>
</feature>
<dbReference type="PATRIC" id="fig|991905.3.peg.3328"/>
<evidence type="ECO:0000256" key="1">
    <source>
        <dbReference type="SAM" id="Phobius"/>
    </source>
</evidence>
<sequence>MTVRLPLAALALAGCLGTALAVPASRAEELVTSLSSAEVSIASNFTGTKIVVFGQIGRDARTIARPGPYDLAIVVEGPPQTVTARRKGRFLGLWVNRDSETFFAVPSFYALATTRPIGEIGARPMLERHGIGLNYLNLPVTPDTTVAPSERDDFRAAFLRLRRQQGHYVERIGAVDFLTDTMFRTDVSLPATVPIGVYTVKTYLLHEGAVLSMKEEALVVAKTGFEQLTYALAHVYSAAYGIIAVLLALFTGWLAGVVFRRD</sequence>
<evidence type="ECO:0000313" key="3">
    <source>
        <dbReference type="EMBL" id="ADZ71660.1"/>
    </source>
</evidence>
<feature type="signal peptide" evidence="2">
    <location>
        <begin position="1"/>
        <end position="21"/>
    </location>
</feature>
<dbReference type="EMBL" id="CP002568">
    <property type="protein sequence ID" value="ADZ71660.1"/>
    <property type="molecule type" value="Genomic_DNA"/>
</dbReference>
<keyword evidence="2" id="KW-0732">Signal</keyword>
<protein>
    <recommendedName>
        <fullName evidence="5">Transmembrane protein</fullName>
    </recommendedName>
</protein>
<dbReference type="InterPro" id="IPR019088">
    <property type="entry name" value="CHP02186-rel_TM"/>
</dbReference>
<dbReference type="AlphaFoldDB" id="F2IXN6"/>
<reference evidence="3 4" key="1">
    <citation type="journal article" date="2011" name="J. Bacteriol.">
        <title>Complete genome sequence of Polymorphum gilvum SL003B-26A1T, a crude oil-degrading bacterium from oil-polluted saline soil.</title>
        <authorList>
            <person name="Li S.G."/>
            <person name="Tang Y.Q."/>
            <person name="Nie Y."/>
            <person name="Cai M."/>
            <person name="Wu X.L."/>
        </authorList>
    </citation>
    <scope>NUCLEOTIDE SEQUENCE [LARGE SCALE GENOMIC DNA]</scope>
    <source>
        <strain evidence="4">LMG 25793 / CGMCC 1.9160 / SL003B-26A1</strain>
    </source>
</reference>
<accession>F2IXN6</accession>
<dbReference type="HOGENOM" id="CLU_068410_0_0_5"/>
<feature type="chain" id="PRO_5003278794" description="Transmembrane protein" evidence="2">
    <location>
        <begin position="22"/>
        <end position="262"/>
    </location>
</feature>
<dbReference type="OrthoDB" id="9815212at2"/>
<keyword evidence="4" id="KW-1185">Reference proteome</keyword>
<dbReference type="eggNOG" id="ENOG50315WQ">
    <property type="taxonomic scope" value="Bacteria"/>
</dbReference>
<dbReference type="RefSeq" id="WP_013653968.1">
    <property type="nucleotide sequence ID" value="NC_015259.1"/>
</dbReference>
<dbReference type="Pfam" id="PF09608">
    <property type="entry name" value="Alph_Pro_TM"/>
    <property type="match status" value="1"/>
</dbReference>
<keyword evidence="1" id="KW-0812">Transmembrane</keyword>
<dbReference type="STRING" id="991905.SL003B_3237"/>
<proteinExistence type="predicted"/>
<evidence type="ECO:0008006" key="5">
    <source>
        <dbReference type="Google" id="ProtNLM"/>
    </source>
</evidence>
<dbReference type="PROSITE" id="PS51257">
    <property type="entry name" value="PROKAR_LIPOPROTEIN"/>
    <property type="match status" value="1"/>
</dbReference>